<keyword evidence="3" id="KW-0813">Transport</keyword>
<feature type="transmembrane region" description="Helical" evidence="8">
    <location>
        <begin position="99"/>
        <end position="118"/>
    </location>
</feature>
<evidence type="ECO:0000313" key="10">
    <source>
        <dbReference type="Proteomes" id="UP000194137"/>
    </source>
</evidence>
<feature type="transmembrane region" description="Helical" evidence="8">
    <location>
        <begin position="74"/>
        <end position="93"/>
    </location>
</feature>
<sequence>MDLTSASLLCAAGIAGGTLATLAGGAGLVTFPSLLAVGLPPVVASASNLAALTPGSFLAALIDRTQLPPLDRAFAGLVFASVTGAALGAALLTVTSTRVFEFLVPLLLGFATILFAFGDRISMAIRARSLARHGCEPQIKITSIPMLLPVSVYGGYFGAGVGVLLLAVLSLATAGEYRPANAVKNLVAAFNGVVAIFIFAAQGVIHWPATLVMMIGALVGSQIGTRIARYAPREVMRWVVIIVGLLLTVTYTWRYWF</sequence>
<evidence type="ECO:0000256" key="4">
    <source>
        <dbReference type="ARBA" id="ARBA00022475"/>
    </source>
</evidence>
<evidence type="ECO:0000256" key="7">
    <source>
        <dbReference type="ARBA" id="ARBA00023136"/>
    </source>
</evidence>
<feature type="transmembrane region" description="Helical" evidence="8">
    <location>
        <begin position="238"/>
        <end position="256"/>
    </location>
</feature>
<dbReference type="Pfam" id="PF01925">
    <property type="entry name" value="TauE"/>
    <property type="match status" value="1"/>
</dbReference>
<dbReference type="Proteomes" id="UP000194137">
    <property type="component" value="Chromosome"/>
</dbReference>
<dbReference type="PANTHER" id="PTHR30269:SF0">
    <property type="entry name" value="MEMBRANE TRANSPORTER PROTEIN YFCA-RELATED"/>
    <property type="match status" value="1"/>
</dbReference>
<evidence type="ECO:0000256" key="1">
    <source>
        <dbReference type="ARBA" id="ARBA00004651"/>
    </source>
</evidence>
<dbReference type="AlphaFoldDB" id="A0A1W6ZMX1"/>
<feature type="transmembrane region" description="Helical" evidence="8">
    <location>
        <begin position="150"/>
        <end position="172"/>
    </location>
</feature>
<dbReference type="PANTHER" id="PTHR30269">
    <property type="entry name" value="TRANSMEMBRANE PROTEIN YFCA"/>
    <property type="match status" value="1"/>
</dbReference>
<evidence type="ECO:0000256" key="5">
    <source>
        <dbReference type="ARBA" id="ARBA00022692"/>
    </source>
</evidence>
<comment type="similarity">
    <text evidence="2 8">Belongs to the 4-toluene sulfonate uptake permease (TSUP) (TC 2.A.102) family.</text>
</comment>
<keyword evidence="4 8" id="KW-1003">Cell membrane</keyword>
<dbReference type="GO" id="GO:0005886">
    <property type="term" value="C:plasma membrane"/>
    <property type="evidence" value="ECO:0007669"/>
    <property type="project" value="UniProtKB-SubCell"/>
</dbReference>
<keyword evidence="6 8" id="KW-1133">Transmembrane helix</keyword>
<proteinExistence type="inferred from homology"/>
<keyword evidence="7 8" id="KW-0472">Membrane</keyword>
<dbReference type="RefSeq" id="WP_086087160.1">
    <property type="nucleotide sequence ID" value="NZ_CP021112.1"/>
</dbReference>
<dbReference type="EMBL" id="CP021112">
    <property type="protein sequence ID" value="ARP98736.1"/>
    <property type="molecule type" value="Genomic_DNA"/>
</dbReference>
<evidence type="ECO:0000256" key="8">
    <source>
        <dbReference type="RuleBase" id="RU363041"/>
    </source>
</evidence>
<keyword evidence="10" id="KW-1185">Reference proteome</keyword>
<dbReference type="InterPro" id="IPR052017">
    <property type="entry name" value="TSUP"/>
</dbReference>
<dbReference type="KEGG" id="psin:CAK95_06350"/>
<evidence type="ECO:0000256" key="3">
    <source>
        <dbReference type="ARBA" id="ARBA00022448"/>
    </source>
</evidence>
<accession>A0A1W6ZMX1</accession>
<dbReference type="InterPro" id="IPR002781">
    <property type="entry name" value="TM_pro_TauE-like"/>
</dbReference>
<keyword evidence="5 8" id="KW-0812">Transmembrane</keyword>
<gene>
    <name evidence="9" type="ORF">CAK95_06350</name>
</gene>
<feature type="transmembrane region" description="Helical" evidence="8">
    <location>
        <begin position="41"/>
        <end position="62"/>
    </location>
</feature>
<comment type="subcellular location">
    <subcellularLocation>
        <location evidence="1 8">Cell membrane</location>
        <topology evidence="1 8">Multi-pass membrane protein</topology>
    </subcellularLocation>
</comment>
<reference evidence="9 10" key="1">
    <citation type="submission" date="2017-05" db="EMBL/GenBank/DDBJ databases">
        <title>Full genome sequence of Pseudorhodoplanes sinuspersici.</title>
        <authorList>
            <person name="Dastgheib S.M.M."/>
            <person name="Shavandi M."/>
            <person name="Tirandaz H."/>
        </authorList>
    </citation>
    <scope>NUCLEOTIDE SEQUENCE [LARGE SCALE GENOMIC DNA]</scope>
    <source>
        <strain evidence="9 10">RIPI110</strain>
    </source>
</reference>
<name>A0A1W6ZMX1_9HYPH</name>
<protein>
    <recommendedName>
        <fullName evidence="8">Probable membrane transporter protein</fullName>
    </recommendedName>
</protein>
<feature type="transmembrane region" description="Helical" evidence="8">
    <location>
        <begin position="192"/>
        <end position="218"/>
    </location>
</feature>
<evidence type="ECO:0000256" key="2">
    <source>
        <dbReference type="ARBA" id="ARBA00009142"/>
    </source>
</evidence>
<dbReference type="OrthoDB" id="9807082at2"/>
<organism evidence="9 10">
    <name type="scientific">Pseudorhodoplanes sinuspersici</name>
    <dbReference type="NCBI Taxonomy" id="1235591"/>
    <lineage>
        <taxon>Bacteria</taxon>
        <taxon>Pseudomonadati</taxon>
        <taxon>Pseudomonadota</taxon>
        <taxon>Alphaproteobacteria</taxon>
        <taxon>Hyphomicrobiales</taxon>
        <taxon>Pseudorhodoplanes</taxon>
    </lineage>
</organism>
<evidence type="ECO:0000256" key="6">
    <source>
        <dbReference type="ARBA" id="ARBA00022989"/>
    </source>
</evidence>
<evidence type="ECO:0000313" key="9">
    <source>
        <dbReference type="EMBL" id="ARP98736.1"/>
    </source>
</evidence>